<dbReference type="Pfam" id="PF01869">
    <property type="entry name" value="BcrAD_BadFG"/>
    <property type="match status" value="1"/>
</dbReference>
<dbReference type="InterPro" id="IPR002731">
    <property type="entry name" value="ATPase_BadF"/>
</dbReference>
<dbReference type="Proteomes" id="UP000316425">
    <property type="component" value="Unassembled WGS sequence"/>
</dbReference>
<dbReference type="InterPro" id="IPR052519">
    <property type="entry name" value="Euk-type_GlcNAc_Kinase"/>
</dbReference>
<dbReference type="AlphaFoldDB" id="A0A556PDT2"/>
<evidence type="ECO:0000259" key="1">
    <source>
        <dbReference type="Pfam" id="PF01869"/>
    </source>
</evidence>
<reference evidence="2 3" key="1">
    <citation type="submission" date="2019-07" db="EMBL/GenBank/DDBJ databases">
        <title>Allobacillus sp. nov. SKP isolated from shrimp paste of Euphausiacea.</title>
        <authorList>
            <person name="Kanchanasin P."/>
            <person name="Tanasupawat S."/>
            <person name="Shi W."/>
            <person name="Wu L."/>
            <person name="Ma J."/>
        </authorList>
    </citation>
    <scope>NUCLEOTIDE SEQUENCE [LARGE SCALE GENOMIC DNA]</scope>
    <source>
        <strain evidence="2 3">SKP4-8</strain>
    </source>
</reference>
<protein>
    <recommendedName>
        <fullName evidence="1">ATPase BadF/BadG/BcrA/BcrD type domain-containing protein</fullName>
    </recommendedName>
</protein>
<evidence type="ECO:0000313" key="2">
    <source>
        <dbReference type="EMBL" id="TSJ62557.1"/>
    </source>
</evidence>
<comment type="caution">
    <text evidence="2">The sequence shown here is derived from an EMBL/GenBank/DDBJ whole genome shotgun (WGS) entry which is preliminary data.</text>
</comment>
<dbReference type="Gene3D" id="3.30.420.40">
    <property type="match status" value="2"/>
</dbReference>
<proteinExistence type="predicted"/>
<dbReference type="InterPro" id="IPR043129">
    <property type="entry name" value="ATPase_NBD"/>
</dbReference>
<dbReference type="EMBL" id="VMHE01000018">
    <property type="protein sequence ID" value="TSJ62557.1"/>
    <property type="molecule type" value="Genomic_DNA"/>
</dbReference>
<dbReference type="PANTHER" id="PTHR43190:SF3">
    <property type="entry name" value="N-ACETYL-D-GLUCOSAMINE KINASE"/>
    <property type="match status" value="1"/>
</dbReference>
<dbReference type="PANTHER" id="PTHR43190">
    <property type="entry name" value="N-ACETYL-D-GLUCOSAMINE KINASE"/>
    <property type="match status" value="1"/>
</dbReference>
<sequence>MNGGNFMSYVIGIDGGGTKTEAVLSDETGQVYARVLAGPSNLNSGSRESIEGTFLKIFSEIKNQQPELFQHIDYCFAGLSGTENHVNKEFIEALFKRLVGGQFPYLIEHDAVNALYSGTFGEPGIVQIAGTGSIGFGIDQHLNKKRVGGWGYLIGDEGSGYAIGRDALQVIFQHYDRNQKETILANLIGKYFEISGDLKDIVPTIYQAESPRNHISALSKVVFEAFDMGDTDAKSILQRAAKDLSKSIEMILEHFPLSNKQVVLVGGLFNRNDVILPMLEHFLNEECELILPKVEPVIGSVIAALQQINQKYIPLQK</sequence>
<dbReference type="SUPFAM" id="SSF53067">
    <property type="entry name" value="Actin-like ATPase domain"/>
    <property type="match status" value="2"/>
</dbReference>
<feature type="domain" description="ATPase BadF/BadG/BcrA/BcrD type" evidence="1">
    <location>
        <begin position="11"/>
        <end position="303"/>
    </location>
</feature>
<accession>A0A556PDT2</accession>
<keyword evidence="3" id="KW-1185">Reference proteome</keyword>
<gene>
    <name evidence="2" type="ORF">FPQ13_09575</name>
</gene>
<dbReference type="CDD" id="cd24007">
    <property type="entry name" value="ASKHA_NBD_eukNAGK-like"/>
    <property type="match status" value="1"/>
</dbReference>
<name>A0A556PDT2_9BACI</name>
<dbReference type="OrthoDB" id="9772633at2"/>
<organism evidence="2 3">
    <name type="scientific">Allobacillus salarius</name>
    <dbReference type="NCBI Taxonomy" id="1955272"/>
    <lineage>
        <taxon>Bacteria</taxon>
        <taxon>Bacillati</taxon>
        <taxon>Bacillota</taxon>
        <taxon>Bacilli</taxon>
        <taxon>Bacillales</taxon>
        <taxon>Bacillaceae</taxon>
        <taxon>Allobacillus</taxon>
    </lineage>
</organism>
<evidence type="ECO:0000313" key="3">
    <source>
        <dbReference type="Proteomes" id="UP000316425"/>
    </source>
</evidence>